<gene>
    <name evidence="8" type="ORF">C8N35_102347</name>
</gene>
<organism evidence="8 9">
    <name type="scientific">Breoghania corrubedonensis</name>
    <dbReference type="NCBI Taxonomy" id="665038"/>
    <lineage>
        <taxon>Bacteria</taxon>
        <taxon>Pseudomonadati</taxon>
        <taxon>Pseudomonadota</taxon>
        <taxon>Alphaproteobacteria</taxon>
        <taxon>Hyphomicrobiales</taxon>
        <taxon>Stappiaceae</taxon>
        <taxon>Breoghania</taxon>
    </lineage>
</organism>
<proteinExistence type="inferred from homology"/>
<dbReference type="SUPFAM" id="SSF51621">
    <property type="entry name" value="Phosphoenolpyruvate/pyruvate domain"/>
    <property type="match status" value="1"/>
</dbReference>
<name>A0A2T5VD15_9HYPH</name>
<dbReference type="GO" id="GO:0016829">
    <property type="term" value="F:lyase activity"/>
    <property type="evidence" value="ECO:0007669"/>
    <property type="project" value="UniProtKB-KW"/>
</dbReference>
<feature type="binding site" evidence="5">
    <location>
        <position position="129"/>
    </location>
    <ligand>
        <name>substrate</name>
    </ligand>
</feature>
<evidence type="ECO:0000256" key="5">
    <source>
        <dbReference type="PIRSR" id="PIRSR015582-1"/>
    </source>
</evidence>
<keyword evidence="3 6" id="KW-0479">Metal-binding</keyword>
<feature type="binding site" evidence="5">
    <location>
        <position position="65"/>
    </location>
    <ligand>
        <name>substrate</name>
    </ligand>
</feature>
<evidence type="ECO:0000259" key="7">
    <source>
        <dbReference type="Pfam" id="PF03328"/>
    </source>
</evidence>
<feature type="domain" description="HpcH/HpaI aldolase/citrate lyase" evidence="7">
    <location>
        <begin position="2"/>
        <end position="228"/>
    </location>
</feature>
<dbReference type="RefSeq" id="WP_107989474.1">
    <property type="nucleotide sequence ID" value="NZ_QAYG01000002.1"/>
</dbReference>
<dbReference type="Gene3D" id="3.20.20.60">
    <property type="entry name" value="Phosphoenolpyruvate-binding domains"/>
    <property type="match status" value="1"/>
</dbReference>
<comment type="caution">
    <text evidence="8">The sequence shown here is derived from an EMBL/GenBank/DDBJ whole genome shotgun (WGS) entry which is preliminary data.</text>
</comment>
<dbReference type="GO" id="GO:0000287">
    <property type="term" value="F:magnesium ion binding"/>
    <property type="evidence" value="ECO:0007669"/>
    <property type="project" value="TreeGrafter"/>
</dbReference>
<evidence type="ECO:0000256" key="1">
    <source>
        <dbReference type="ARBA" id="ARBA00001946"/>
    </source>
</evidence>
<dbReference type="OrthoDB" id="9800547at2"/>
<protein>
    <submittedName>
        <fullName evidence="8">Citrate lyase subunit beta/citryl-CoA lyase</fullName>
    </submittedName>
</protein>
<dbReference type="InterPro" id="IPR005000">
    <property type="entry name" value="Aldolase/citrate-lyase_domain"/>
</dbReference>
<sequence length="293" mass="31616">MRSLLFVPGDDKPKLTKALASGADVMLLDLEDSVAQDAKQAARETTRYFLRDTIAKHERPRLYVRINALDTGMSETDLDAVMAAAPEGIILPKSTSGRDVERLDAMLSVHEADRGIADGRTRIIAIATETAASLFTLGTYQGVSARLVGMAWGGEDLSADIGSSVNRANGEFTEPYRFARNLCLFGAVAAHVAPIDTVYTNFRDLDGLRAECEEAVRDGFTAKLAIHPAQVPVINEVFTPNANEIERAARIVGAFETAGDAGVIGLDGEMLDRPHLTRARKLLERARLAGVHA</sequence>
<evidence type="ECO:0000256" key="2">
    <source>
        <dbReference type="ARBA" id="ARBA00005568"/>
    </source>
</evidence>
<dbReference type="InterPro" id="IPR011206">
    <property type="entry name" value="Citrate_lyase_beta/mcl1/mcl2"/>
</dbReference>
<keyword evidence="8" id="KW-0456">Lyase</keyword>
<feature type="binding site" evidence="6">
    <location>
        <position position="156"/>
    </location>
    <ligand>
        <name>Mg(2+)</name>
        <dbReference type="ChEBI" id="CHEBI:18420"/>
    </ligand>
</feature>
<dbReference type="GO" id="GO:0006107">
    <property type="term" value="P:oxaloacetate metabolic process"/>
    <property type="evidence" value="ECO:0007669"/>
    <property type="project" value="TreeGrafter"/>
</dbReference>
<evidence type="ECO:0000256" key="6">
    <source>
        <dbReference type="PIRSR" id="PIRSR015582-2"/>
    </source>
</evidence>
<keyword evidence="4 6" id="KW-0460">Magnesium</keyword>
<accession>A0A2T5VD15</accession>
<reference evidence="8 9" key="1">
    <citation type="submission" date="2018-04" db="EMBL/GenBank/DDBJ databases">
        <title>Genomic Encyclopedia of Archaeal and Bacterial Type Strains, Phase II (KMG-II): from individual species to whole genera.</title>
        <authorList>
            <person name="Goeker M."/>
        </authorList>
    </citation>
    <scope>NUCLEOTIDE SEQUENCE [LARGE SCALE GENOMIC DNA]</scope>
    <source>
        <strain evidence="8 9">DSM 23382</strain>
    </source>
</reference>
<comment type="cofactor">
    <cofactor evidence="1">
        <name>Mg(2+)</name>
        <dbReference type="ChEBI" id="CHEBI:18420"/>
    </cofactor>
</comment>
<feature type="binding site" evidence="6">
    <location>
        <position position="129"/>
    </location>
    <ligand>
        <name>Mg(2+)</name>
        <dbReference type="ChEBI" id="CHEBI:18420"/>
    </ligand>
</feature>
<dbReference type="InterPro" id="IPR040442">
    <property type="entry name" value="Pyrv_kinase-like_dom_sf"/>
</dbReference>
<dbReference type="InterPro" id="IPR015813">
    <property type="entry name" value="Pyrv/PenolPyrv_kinase-like_dom"/>
</dbReference>
<dbReference type="PANTHER" id="PTHR32308">
    <property type="entry name" value="LYASE BETA SUBUNIT, PUTATIVE (AFU_ORTHOLOGUE AFUA_4G13030)-RELATED"/>
    <property type="match status" value="1"/>
</dbReference>
<dbReference type="EMBL" id="QAYG01000002">
    <property type="protein sequence ID" value="PTW61632.1"/>
    <property type="molecule type" value="Genomic_DNA"/>
</dbReference>
<dbReference type="PIRSF" id="PIRSF015582">
    <property type="entry name" value="Cit_lyase_B"/>
    <property type="match status" value="1"/>
</dbReference>
<keyword evidence="9" id="KW-1185">Reference proteome</keyword>
<evidence type="ECO:0000313" key="8">
    <source>
        <dbReference type="EMBL" id="PTW61632.1"/>
    </source>
</evidence>
<dbReference type="Pfam" id="PF03328">
    <property type="entry name" value="HpcH_HpaI"/>
    <property type="match status" value="1"/>
</dbReference>
<comment type="similarity">
    <text evidence="2">Belongs to the HpcH/HpaI aldolase family.</text>
</comment>
<evidence type="ECO:0000256" key="3">
    <source>
        <dbReference type="ARBA" id="ARBA00022723"/>
    </source>
</evidence>
<dbReference type="AlphaFoldDB" id="A0A2T5VD15"/>
<dbReference type="Proteomes" id="UP000244081">
    <property type="component" value="Unassembled WGS sequence"/>
</dbReference>
<evidence type="ECO:0000313" key="9">
    <source>
        <dbReference type="Proteomes" id="UP000244081"/>
    </source>
</evidence>
<evidence type="ECO:0000256" key="4">
    <source>
        <dbReference type="ARBA" id="ARBA00022842"/>
    </source>
</evidence>
<dbReference type="PANTHER" id="PTHR32308:SF0">
    <property type="entry name" value="HPCH_HPAI ALDOLASE_CITRATE LYASE DOMAIN-CONTAINING PROTEIN"/>
    <property type="match status" value="1"/>
</dbReference>